<dbReference type="AlphaFoldDB" id="A0A1F7G7S6"/>
<name>A0A1F7G7S6_9BACT</name>
<sequence length="79" mass="9121">MKMNTLQIEKVKCKVQNYNLKLKIVSVWIVFNLLAGFLVPLTSRVSSESSLKRISRLTLPMTYHTSLVLTKNQEPRTKN</sequence>
<evidence type="ECO:0000313" key="2">
    <source>
        <dbReference type="EMBL" id="OGK14941.1"/>
    </source>
</evidence>
<reference evidence="2 3" key="1">
    <citation type="journal article" date="2016" name="Nat. Commun.">
        <title>Thousands of microbial genomes shed light on interconnected biogeochemical processes in an aquifer system.</title>
        <authorList>
            <person name="Anantharaman K."/>
            <person name="Brown C.T."/>
            <person name="Hug L.A."/>
            <person name="Sharon I."/>
            <person name="Castelle C.J."/>
            <person name="Probst A.J."/>
            <person name="Thomas B.C."/>
            <person name="Singh A."/>
            <person name="Wilkins M.J."/>
            <person name="Karaoz U."/>
            <person name="Brodie E.L."/>
            <person name="Williams K.H."/>
            <person name="Hubbard S.S."/>
            <person name="Banfield J.F."/>
        </authorList>
    </citation>
    <scope>NUCLEOTIDE SEQUENCE [LARGE SCALE GENOMIC DNA]</scope>
</reference>
<feature type="transmembrane region" description="Helical" evidence="1">
    <location>
        <begin position="20"/>
        <end position="41"/>
    </location>
</feature>
<keyword evidence="1" id="KW-0812">Transmembrane</keyword>
<evidence type="ECO:0000313" key="3">
    <source>
        <dbReference type="Proteomes" id="UP000178372"/>
    </source>
</evidence>
<evidence type="ECO:0000256" key="1">
    <source>
        <dbReference type="SAM" id="Phobius"/>
    </source>
</evidence>
<dbReference type="Proteomes" id="UP000178372">
    <property type="component" value="Unassembled WGS sequence"/>
</dbReference>
<protein>
    <submittedName>
        <fullName evidence="2">Uncharacterized protein</fullName>
    </submittedName>
</protein>
<accession>A0A1F7G7S6</accession>
<keyword evidence="1" id="KW-1133">Transmembrane helix</keyword>
<gene>
    <name evidence="2" type="ORF">A2690_01565</name>
</gene>
<organism evidence="2 3">
    <name type="scientific">Candidatus Roizmanbacteria bacterium RIFCSPHIGHO2_01_FULL_39_12b</name>
    <dbReference type="NCBI Taxonomy" id="1802030"/>
    <lineage>
        <taxon>Bacteria</taxon>
        <taxon>Candidatus Roizmaniibacteriota</taxon>
    </lineage>
</organism>
<proteinExistence type="predicted"/>
<comment type="caution">
    <text evidence="2">The sequence shown here is derived from an EMBL/GenBank/DDBJ whole genome shotgun (WGS) entry which is preliminary data.</text>
</comment>
<keyword evidence="1" id="KW-0472">Membrane</keyword>
<dbReference type="EMBL" id="MFZF01000039">
    <property type="protein sequence ID" value="OGK14941.1"/>
    <property type="molecule type" value="Genomic_DNA"/>
</dbReference>